<protein>
    <submittedName>
        <fullName evidence="2">Uncharacterized protein</fullName>
    </submittedName>
</protein>
<dbReference type="EMBL" id="LAZR01040948">
    <property type="protein sequence ID" value="KKL13215.1"/>
    <property type="molecule type" value="Genomic_DNA"/>
</dbReference>
<gene>
    <name evidence="2" type="ORF">LCGC14_2527970</name>
</gene>
<feature type="compositionally biased region" description="Basic residues" evidence="1">
    <location>
        <begin position="21"/>
        <end position="40"/>
    </location>
</feature>
<evidence type="ECO:0000313" key="2">
    <source>
        <dbReference type="EMBL" id="KKL13215.1"/>
    </source>
</evidence>
<sequence>MVLVGGAGQPLSTGAVDNLQKQRRQLTGRRTPSRRPRTRFGQRFESERNKERWLDRFQEIIDQKRIQQELIQQQRLAERAKQISLRDL</sequence>
<accession>A0A0F9AUY2</accession>
<feature type="non-terminal residue" evidence="2">
    <location>
        <position position="88"/>
    </location>
</feature>
<name>A0A0F9AUY2_9ZZZZ</name>
<reference evidence="2" key="1">
    <citation type="journal article" date="2015" name="Nature">
        <title>Complex archaea that bridge the gap between prokaryotes and eukaryotes.</title>
        <authorList>
            <person name="Spang A."/>
            <person name="Saw J.H."/>
            <person name="Jorgensen S.L."/>
            <person name="Zaremba-Niedzwiedzka K."/>
            <person name="Martijn J."/>
            <person name="Lind A.E."/>
            <person name="van Eijk R."/>
            <person name="Schleper C."/>
            <person name="Guy L."/>
            <person name="Ettema T.J."/>
        </authorList>
    </citation>
    <scope>NUCLEOTIDE SEQUENCE</scope>
</reference>
<organism evidence="2">
    <name type="scientific">marine sediment metagenome</name>
    <dbReference type="NCBI Taxonomy" id="412755"/>
    <lineage>
        <taxon>unclassified sequences</taxon>
        <taxon>metagenomes</taxon>
        <taxon>ecological metagenomes</taxon>
    </lineage>
</organism>
<evidence type="ECO:0000256" key="1">
    <source>
        <dbReference type="SAM" id="MobiDB-lite"/>
    </source>
</evidence>
<comment type="caution">
    <text evidence="2">The sequence shown here is derived from an EMBL/GenBank/DDBJ whole genome shotgun (WGS) entry which is preliminary data.</text>
</comment>
<dbReference type="AlphaFoldDB" id="A0A0F9AUY2"/>
<feature type="region of interest" description="Disordered" evidence="1">
    <location>
        <begin position="1"/>
        <end position="44"/>
    </location>
</feature>
<proteinExistence type="predicted"/>